<evidence type="ECO:0000313" key="3">
    <source>
        <dbReference type="EMBL" id="QLH82711.1"/>
    </source>
</evidence>
<feature type="compositionally biased region" description="Acidic residues" evidence="1">
    <location>
        <begin position="106"/>
        <end position="119"/>
    </location>
</feature>
<evidence type="ECO:0000256" key="1">
    <source>
        <dbReference type="SAM" id="MobiDB-lite"/>
    </source>
</evidence>
<dbReference type="GeneID" id="56083772"/>
<organism evidence="3 4">
    <name type="scientific">Halosimplex pelagicum</name>
    <dbReference type="NCBI Taxonomy" id="869886"/>
    <lineage>
        <taxon>Archaea</taxon>
        <taxon>Methanobacteriati</taxon>
        <taxon>Methanobacteriota</taxon>
        <taxon>Stenosarchaea group</taxon>
        <taxon>Halobacteria</taxon>
        <taxon>Halobacteriales</taxon>
        <taxon>Haloarculaceae</taxon>
        <taxon>Halosimplex</taxon>
    </lineage>
</organism>
<dbReference type="Proteomes" id="UP000509346">
    <property type="component" value="Chromosome"/>
</dbReference>
<keyword evidence="4" id="KW-1185">Reference proteome</keyword>
<proteinExistence type="predicted"/>
<dbReference type="AlphaFoldDB" id="A0A7D5T4L2"/>
<protein>
    <submittedName>
        <fullName evidence="3">Uncharacterized protein</fullName>
    </submittedName>
</protein>
<dbReference type="RefSeq" id="WP_179917781.1">
    <property type="nucleotide sequence ID" value="NZ_CP058909.1"/>
</dbReference>
<feature type="transmembrane region" description="Helical" evidence="2">
    <location>
        <begin position="171"/>
        <end position="189"/>
    </location>
</feature>
<gene>
    <name evidence="3" type="ORF">HZS54_14245</name>
</gene>
<keyword evidence="2" id="KW-1133">Transmembrane helix</keyword>
<dbReference type="EMBL" id="CP058909">
    <property type="protein sequence ID" value="QLH82711.1"/>
    <property type="molecule type" value="Genomic_DNA"/>
</dbReference>
<dbReference type="Pfam" id="PF24368">
    <property type="entry name" value="DUF7524"/>
    <property type="match status" value="1"/>
</dbReference>
<keyword evidence="2" id="KW-0812">Transmembrane</keyword>
<feature type="region of interest" description="Disordered" evidence="1">
    <location>
        <begin position="106"/>
        <end position="135"/>
    </location>
</feature>
<dbReference type="KEGG" id="hpel:HZS54_14245"/>
<accession>A0A7D5T4L2</accession>
<evidence type="ECO:0000256" key="2">
    <source>
        <dbReference type="SAM" id="Phobius"/>
    </source>
</evidence>
<evidence type="ECO:0000313" key="4">
    <source>
        <dbReference type="Proteomes" id="UP000509346"/>
    </source>
</evidence>
<keyword evidence="2" id="KW-0472">Membrane</keyword>
<dbReference type="InterPro" id="IPR055946">
    <property type="entry name" value="DUF7524"/>
</dbReference>
<dbReference type="OrthoDB" id="282430at2157"/>
<sequence length="192" mass="19474">MPGDTLPVHVNRDSLHAVEVPDAFETDGSFDIGVVNHGGSVHVHLHLDDDLSEIASVEASNHFVDGESQRTVHVSVGGAGEATGTLKIASAYGAETRYVTVRITEPDEEESTVEVDESLSEPQPREPDDGGDGAAGAALAASPQLVVLALGVVALGVAAAVALLVDEIVVVAGALAVLVGVLAAVYIALAGE</sequence>
<reference evidence="3 4" key="1">
    <citation type="submission" date="2020-07" db="EMBL/GenBank/DDBJ databases">
        <title>Halosimplex litoreum sp. nov. and Halosimplex rubrum sp. nov., isolated from different salt environments.</title>
        <authorList>
            <person name="Cui H."/>
        </authorList>
    </citation>
    <scope>NUCLEOTIDE SEQUENCE [LARGE SCALE GENOMIC DNA]</scope>
    <source>
        <strain evidence="3 4">R2</strain>
    </source>
</reference>
<name>A0A7D5T4L2_9EURY</name>
<feature type="transmembrane region" description="Helical" evidence="2">
    <location>
        <begin position="145"/>
        <end position="165"/>
    </location>
</feature>